<evidence type="ECO:0000313" key="8">
    <source>
        <dbReference type="Proteomes" id="UP000694845"/>
    </source>
</evidence>
<dbReference type="PANTHER" id="PTHR23249">
    <property type="entry name" value="TRAFFICKING PROTEIN PARTICLE COMPLEX SUBUNIT"/>
    <property type="match status" value="1"/>
</dbReference>
<dbReference type="Gene3D" id="3.30.450.70">
    <property type="match status" value="1"/>
</dbReference>
<dbReference type="Pfam" id="PF04099">
    <property type="entry name" value="Sybindin"/>
    <property type="match status" value="1"/>
</dbReference>
<protein>
    <recommendedName>
        <fullName evidence="7">Trafficking protein particle complex subunit</fullName>
    </recommendedName>
</protein>
<reference evidence="9" key="1">
    <citation type="submission" date="2025-08" db="UniProtKB">
        <authorList>
            <consortium name="RefSeq"/>
        </authorList>
    </citation>
    <scope>IDENTIFICATION</scope>
</reference>
<dbReference type="Proteomes" id="UP000694845">
    <property type="component" value="Unplaced"/>
</dbReference>
<dbReference type="GO" id="GO:0030008">
    <property type="term" value="C:TRAPP complex"/>
    <property type="evidence" value="ECO:0007669"/>
    <property type="project" value="UniProtKB-UniRule"/>
</dbReference>
<organism evidence="8 9">
    <name type="scientific">Acanthaster planci</name>
    <name type="common">Crown-of-thorns starfish</name>
    <dbReference type="NCBI Taxonomy" id="133434"/>
    <lineage>
        <taxon>Eukaryota</taxon>
        <taxon>Metazoa</taxon>
        <taxon>Echinodermata</taxon>
        <taxon>Eleutherozoa</taxon>
        <taxon>Asterozoa</taxon>
        <taxon>Asteroidea</taxon>
        <taxon>Valvatacea</taxon>
        <taxon>Valvatida</taxon>
        <taxon>Acanthasteridae</taxon>
        <taxon>Acanthaster</taxon>
    </lineage>
</organism>
<dbReference type="SMART" id="SM01399">
    <property type="entry name" value="Sybindin"/>
    <property type="match status" value="1"/>
</dbReference>
<comment type="subcellular location">
    <subcellularLocation>
        <location evidence="7">Endoplasmic reticulum</location>
    </subcellularLocation>
    <subcellularLocation>
        <location evidence="7">Golgi apparatus</location>
        <location evidence="7">cis-Golgi network</location>
    </subcellularLocation>
</comment>
<dbReference type="GO" id="GO:0005794">
    <property type="term" value="C:Golgi apparatus"/>
    <property type="evidence" value="ECO:0007669"/>
    <property type="project" value="UniProtKB-SubCell"/>
</dbReference>
<dbReference type="AlphaFoldDB" id="A0A8B7YPN5"/>
<name>A0A8B7YPN5_ACAPL</name>
<evidence type="ECO:0000256" key="7">
    <source>
        <dbReference type="RuleBase" id="RU366065"/>
    </source>
</evidence>
<dbReference type="OrthoDB" id="246406at2759"/>
<comment type="similarity">
    <text evidence="5">Belongs to the TRAPP small subunits family. BET5 subfamily.</text>
</comment>
<comment type="subunit">
    <text evidence="6">Part of the multisubunit transport protein particle (TRAPP) complex. The heterodimer TRAPPC6B-TRAPPC3 interacts with TRAPPC1 likely providing a core for TRAPP complex formation.</text>
</comment>
<evidence type="ECO:0000256" key="1">
    <source>
        <dbReference type="ARBA" id="ARBA00022448"/>
    </source>
</evidence>
<evidence type="ECO:0000313" key="9">
    <source>
        <dbReference type="RefSeq" id="XP_022095239.1"/>
    </source>
</evidence>
<evidence type="ECO:0000256" key="5">
    <source>
        <dbReference type="ARBA" id="ARBA00038167"/>
    </source>
</evidence>
<dbReference type="CTD" id="58485"/>
<keyword evidence="2 7" id="KW-0256">Endoplasmic reticulum</keyword>
<keyword evidence="8" id="KW-1185">Reference proteome</keyword>
<dbReference type="RefSeq" id="XP_022095239.1">
    <property type="nucleotide sequence ID" value="XM_022239547.1"/>
</dbReference>
<evidence type="ECO:0000256" key="4">
    <source>
        <dbReference type="ARBA" id="ARBA00023034"/>
    </source>
</evidence>
<dbReference type="OMA" id="GKLMYGM"/>
<dbReference type="PANTHER" id="PTHR23249:SF16">
    <property type="entry name" value="TRAFFICKING PROTEIN PARTICLE COMPLEX SUBUNIT 1"/>
    <property type="match status" value="1"/>
</dbReference>
<evidence type="ECO:0000256" key="3">
    <source>
        <dbReference type="ARBA" id="ARBA00022892"/>
    </source>
</evidence>
<gene>
    <name evidence="9" type="primary">LOC110981731</name>
</gene>
<dbReference type="SUPFAM" id="SSF64356">
    <property type="entry name" value="SNARE-like"/>
    <property type="match status" value="1"/>
</dbReference>
<evidence type="ECO:0000256" key="6">
    <source>
        <dbReference type="ARBA" id="ARBA00062874"/>
    </source>
</evidence>
<dbReference type="InterPro" id="IPR011012">
    <property type="entry name" value="Longin-like_dom_sf"/>
</dbReference>
<dbReference type="KEGG" id="aplc:110981731"/>
<proteinExistence type="inferred from homology"/>
<dbReference type="FunFam" id="3.30.450.70:FF:000004">
    <property type="entry name" value="Trafficking protein particle complex 1"/>
    <property type="match status" value="1"/>
</dbReference>
<dbReference type="GO" id="GO:0006888">
    <property type="term" value="P:endoplasmic reticulum to Golgi vesicle-mediated transport"/>
    <property type="evidence" value="ECO:0007669"/>
    <property type="project" value="UniProtKB-UniRule"/>
</dbReference>
<accession>A0A8B7YPN5</accession>
<dbReference type="InterPro" id="IPR007233">
    <property type="entry name" value="TRAPPC"/>
</dbReference>
<dbReference type="CDD" id="cd14855">
    <property type="entry name" value="TRAPPC1_MUM2"/>
    <property type="match status" value="1"/>
</dbReference>
<evidence type="ECO:0000256" key="2">
    <source>
        <dbReference type="ARBA" id="ARBA00022824"/>
    </source>
</evidence>
<dbReference type="GeneID" id="110981731"/>
<keyword evidence="4 7" id="KW-0333">Golgi apparatus</keyword>
<keyword evidence="3 7" id="KW-0931">ER-Golgi transport</keyword>
<dbReference type="GO" id="GO:0005783">
    <property type="term" value="C:endoplasmic reticulum"/>
    <property type="evidence" value="ECO:0007669"/>
    <property type="project" value="UniProtKB-SubCell"/>
</dbReference>
<sequence>MTIYNLYIFDRNGVCLYYQEWMREKQPGMSQDEEFKLMYGMIFSIKSFVSRMAPVDFKDGFSSFCTSSYKLHFHETASGLKFVMNTSLNVSSIRDELQHIYSALFVEYVVRNPLCKLSQPINSQLFKTKLDSYIRGLPFFSAKVN</sequence>
<keyword evidence="1 7" id="KW-0813">Transport</keyword>